<name>A0A0D6EIP8_SPOSA</name>
<gene>
    <name evidence="3" type="primary">SPOSA6832_01405</name>
</gene>
<dbReference type="OrthoDB" id="550575at2759"/>
<keyword evidence="4" id="KW-1185">Reference proteome</keyword>
<feature type="region of interest" description="Disordered" evidence="1">
    <location>
        <begin position="611"/>
        <end position="635"/>
    </location>
</feature>
<dbReference type="CDD" id="cd09917">
    <property type="entry name" value="F-box_SF"/>
    <property type="match status" value="1"/>
</dbReference>
<evidence type="ECO:0000259" key="2">
    <source>
        <dbReference type="PROSITE" id="PS50181"/>
    </source>
</evidence>
<evidence type="ECO:0000313" key="4">
    <source>
        <dbReference type="Proteomes" id="UP000243876"/>
    </source>
</evidence>
<evidence type="ECO:0000313" key="3">
    <source>
        <dbReference type="EMBL" id="CEQ39849.1"/>
    </source>
</evidence>
<evidence type="ECO:0000256" key="1">
    <source>
        <dbReference type="SAM" id="MobiDB-lite"/>
    </source>
</evidence>
<organism evidence="3 4">
    <name type="scientific">Sporidiobolus salmonicolor</name>
    <name type="common">Yeast-like fungus</name>
    <name type="synonym">Sporobolomyces salmonicolor</name>
    <dbReference type="NCBI Taxonomy" id="5005"/>
    <lineage>
        <taxon>Eukaryota</taxon>
        <taxon>Fungi</taxon>
        <taxon>Dikarya</taxon>
        <taxon>Basidiomycota</taxon>
        <taxon>Pucciniomycotina</taxon>
        <taxon>Microbotryomycetes</taxon>
        <taxon>Sporidiobolales</taxon>
        <taxon>Sporidiobolaceae</taxon>
        <taxon>Sporobolomyces</taxon>
    </lineage>
</organism>
<dbReference type="Pfam" id="PF12937">
    <property type="entry name" value="F-box-like"/>
    <property type="match status" value="1"/>
</dbReference>
<sequence>MSRRASLDSLPPELLIQVFCFLDLPSLANMVRTTRTFHTVAASYPEHLCRAVCTRQGLAGAKTGGAASPLAAEGLADKALTDELDPEELREVVAQQNSMQEAFKTVDCWSSYARLRWAIDCSWRHGRATWCPVTLDVDDAVRAGLEAVHLFWRFKLDTIAGLIVVTGLLGGYYAFDMSGKLAWSCRLPAAPFPHVELSSSHLSMSISGRTWIIWRYTSSPPPASFAKDMFEQLRPHFRLHNGREVGYVPHAVLSADRTCSATKLRYPILLATSDDASTAYHWNITDSSLHTLDTSRFTQELHEDRASYVELDGVNTFIAGHRSITVWKNQEHASDAGRVTTWPPAPPPDYRLLQPLTPEPHYRDRRDQQWSAVHHDGRGRHLVAISERGREDGIARLMWTVDYDSTIWSEDREEIEQKTLVLVTNDADLVQLAVENDRAVFVAAHRKVGNSLWLLNLRTHKGLSDFARDPPRPVRSPLSLLPPSRSRSPDEFELHGRQICLAYPLPTVMPPSRVEMTSTEIFVPSSSRLYPPSVPDRSDPAYPLAAAFRACLVPGGAQTTVSDPPSVAPLSFKWQTLDGQTLKNYEDESIKQDSDELRQMERNWRRVCRLEGDLPNGGSDSLLSLSFVPQTEQTS</sequence>
<feature type="compositionally biased region" description="Polar residues" evidence="1">
    <location>
        <begin position="618"/>
        <end position="635"/>
    </location>
</feature>
<accession>A0A0D6EIP8</accession>
<dbReference type="PROSITE" id="PS50181">
    <property type="entry name" value="FBOX"/>
    <property type="match status" value="1"/>
</dbReference>
<dbReference type="SUPFAM" id="SSF81383">
    <property type="entry name" value="F-box domain"/>
    <property type="match status" value="1"/>
</dbReference>
<dbReference type="Proteomes" id="UP000243876">
    <property type="component" value="Unassembled WGS sequence"/>
</dbReference>
<proteinExistence type="predicted"/>
<dbReference type="InterPro" id="IPR036047">
    <property type="entry name" value="F-box-like_dom_sf"/>
</dbReference>
<dbReference type="AlphaFoldDB" id="A0A0D6EIP8"/>
<feature type="region of interest" description="Disordered" evidence="1">
    <location>
        <begin position="468"/>
        <end position="489"/>
    </location>
</feature>
<dbReference type="EMBL" id="CENE01000004">
    <property type="protein sequence ID" value="CEQ39849.1"/>
    <property type="molecule type" value="Genomic_DNA"/>
</dbReference>
<protein>
    <submittedName>
        <fullName evidence="3">SPOSA6832_01405-mRNA-1:cds</fullName>
    </submittedName>
</protein>
<dbReference type="InterPro" id="IPR001810">
    <property type="entry name" value="F-box_dom"/>
</dbReference>
<feature type="domain" description="F-box" evidence="2">
    <location>
        <begin position="4"/>
        <end position="52"/>
    </location>
</feature>
<dbReference type="Gene3D" id="1.20.1280.50">
    <property type="match status" value="1"/>
</dbReference>
<feature type="compositionally biased region" description="Low complexity" evidence="1">
    <location>
        <begin position="475"/>
        <end position="486"/>
    </location>
</feature>
<reference evidence="4" key="1">
    <citation type="submission" date="2015-02" db="EMBL/GenBank/DDBJ databases">
        <authorList>
            <person name="Gon?alves P."/>
        </authorList>
    </citation>
    <scope>NUCLEOTIDE SEQUENCE [LARGE SCALE GENOMIC DNA]</scope>
</reference>